<evidence type="ECO:0000313" key="2">
    <source>
        <dbReference type="Proteomes" id="UP000616151"/>
    </source>
</evidence>
<organism evidence="1 2">
    <name type="scientific">Taklimakanibacter albus</name>
    <dbReference type="NCBI Taxonomy" id="2800327"/>
    <lineage>
        <taxon>Bacteria</taxon>
        <taxon>Pseudomonadati</taxon>
        <taxon>Pseudomonadota</taxon>
        <taxon>Alphaproteobacteria</taxon>
        <taxon>Hyphomicrobiales</taxon>
        <taxon>Aestuariivirgaceae</taxon>
        <taxon>Taklimakanibacter</taxon>
    </lineage>
</organism>
<sequence length="321" mass="36177">MPVCEADPWRLQYFEKVPCPADVLIPTEDCDAWAWNPHENWIYDKLRVAESQGLDCGPHGVTPKRFPVFSKPIVNMKGMGVASGPFHTLAEYEDGYTPGHFWTALLTGEHVSTDCAIVKGEIRWLRHTTGTPLAQGMFNYWTVHAATRPELEAYIRKWAGEHLALYTGMLNVETIGGRIIDAHLRFADQWPDLYGKGWVEALVRLYAEKRWHFPDEGERRDGYSVVLFGRHGRRYRHPAPEAVKAVRGLPGVSSVQITFHETKPAEDHAAPPGGFRLAIINALDREAGFTARRLLARSFPAEDLLWPEGARDPVMADEGAR</sequence>
<keyword evidence="2" id="KW-1185">Reference proteome</keyword>
<dbReference type="Proteomes" id="UP000616151">
    <property type="component" value="Unassembled WGS sequence"/>
</dbReference>
<gene>
    <name evidence="1" type="ORF">JHL16_12975</name>
</gene>
<accession>A0ACC5R439</accession>
<evidence type="ECO:0000313" key="1">
    <source>
        <dbReference type="EMBL" id="MBK1867261.1"/>
    </source>
</evidence>
<name>A0ACC5R439_9HYPH</name>
<protein>
    <submittedName>
        <fullName evidence="1">Uncharacterized protein</fullName>
    </submittedName>
</protein>
<reference evidence="1" key="1">
    <citation type="submission" date="2021-01" db="EMBL/GenBank/DDBJ databases">
        <authorList>
            <person name="Sun Q."/>
        </authorList>
    </citation>
    <scope>NUCLEOTIDE SEQUENCE</scope>
    <source>
        <strain evidence="1">YIM B02566</strain>
    </source>
</reference>
<dbReference type="EMBL" id="JAENHL010000007">
    <property type="protein sequence ID" value="MBK1867261.1"/>
    <property type="molecule type" value="Genomic_DNA"/>
</dbReference>
<proteinExistence type="predicted"/>
<comment type="caution">
    <text evidence="1">The sequence shown here is derived from an EMBL/GenBank/DDBJ whole genome shotgun (WGS) entry which is preliminary data.</text>
</comment>